<dbReference type="EMBL" id="CM023484">
    <property type="protein sequence ID" value="KAH6932959.1"/>
    <property type="molecule type" value="Genomic_DNA"/>
</dbReference>
<dbReference type="Proteomes" id="UP000821845">
    <property type="component" value="Chromosome 4"/>
</dbReference>
<sequence>MTRTALSSHQTTSAIPSSFGSTSVAASPSTSQWGTVGVTDTRAGSAAFTTDARQPAPATAVTQGGAAARSPETTMRWSHSRTGAEPFVSRVQDSQVTLDVKRLASVAAPWAGSLSVGAAVGYSLPAARSLLRSVDNGTDEFRISDKEIFWFDSLLLLGAVFGSLCGCFVAHWLGRRRLMALGCLGSLASWLAVAAASAGSFHLLTARVLGGLCTGIVSLVVPAYIAEASPAKDRGKTCGAYQTGVAAGVFLMYAIGKFANWTQLALWCAMPPAMALLLLWMAVESPRWLHENAQREEAQKALRILRGTIAEADAEYEEIEAIYAMTPTPLIHYMLAVLVMVVQQFSGVNTILLFASGPLHAGFGYASDDTLLVLSFLQFVTTAIAAQLLDALGRVKPLAVSVVVSTSSVMALGGVYFSVSHGEQALDTHLAARITVVCKVIFSIGFSLGLGPASWTLAVELAPLRKHGFEFGSVCAFHWASALGMISLFTMLGTTTGSLAVLVSLSGVVTFAGGMTAIRLLPDTRGVSLEGILLRGQADVCSRRAQREDQKTTRGEQKKRSRRGSGRHSLSELSSKRSSKPTAKATAKSQTKPPVKVEPKAKVEVKPQPEVKAKAVPMEAVASGEAEAKPGVISGPTSTVTSPAEAAPGKQEMSEADDEG</sequence>
<keyword evidence="2" id="KW-1185">Reference proteome</keyword>
<protein>
    <submittedName>
        <fullName evidence="1">Uncharacterized protein</fullName>
    </submittedName>
</protein>
<comment type="caution">
    <text evidence="1">The sequence shown here is derived from an EMBL/GenBank/DDBJ whole genome shotgun (WGS) entry which is preliminary data.</text>
</comment>
<reference evidence="1" key="1">
    <citation type="submission" date="2020-05" db="EMBL/GenBank/DDBJ databases">
        <title>Large-scale comparative analyses of tick genomes elucidate their genetic diversity and vector capacities.</title>
        <authorList>
            <person name="Jia N."/>
            <person name="Wang J."/>
            <person name="Shi W."/>
            <person name="Du L."/>
            <person name="Sun Y."/>
            <person name="Zhan W."/>
            <person name="Jiang J."/>
            <person name="Wang Q."/>
            <person name="Zhang B."/>
            <person name="Ji P."/>
            <person name="Sakyi L.B."/>
            <person name="Cui X."/>
            <person name="Yuan T."/>
            <person name="Jiang B."/>
            <person name="Yang W."/>
            <person name="Lam T.T.-Y."/>
            <person name="Chang Q."/>
            <person name="Ding S."/>
            <person name="Wang X."/>
            <person name="Zhu J."/>
            <person name="Ruan X."/>
            <person name="Zhao L."/>
            <person name="Wei J."/>
            <person name="Que T."/>
            <person name="Du C."/>
            <person name="Cheng J."/>
            <person name="Dai P."/>
            <person name="Han X."/>
            <person name="Huang E."/>
            <person name="Gao Y."/>
            <person name="Liu J."/>
            <person name="Shao H."/>
            <person name="Ye R."/>
            <person name="Li L."/>
            <person name="Wei W."/>
            <person name="Wang X."/>
            <person name="Wang C."/>
            <person name="Yang T."/>
            <person name="Huo Q."/>
            <person name="Li W."/>
            <person name="Guo W."/>
            <person name="Chen H."/>
            <person name="Zhou L."/>
            <person name="Ni X."/>
            <person name="Tian J."/>
            <person name="Zhou Y."/>
            <person name="Sheng Y."/>
            <person name="Liu T."/>
            <person name="Pan Y."/>
            <person name="Xia L."/>
            <person name="Li J."/>
            <person name="Zhao F."/>
            <person name="Cao W."/>
        </authorList>
    </citation>
    <scope>NUCLEOTIDE SEQUENCE</scope>
    <source>
        <strain evidence="1">Hyas-2018</strain>
    </source>
</reference>
<organism evidence="1 2">
    <name type="scientific">Hyalomma asiaticum</name>
    <name type="common">Tick</name>
    <dbReference type="NCBI Taxonomy" id="266040"/>
    <lineage>
        <taxon>Eukaryota</taxon>
        <taxon>Metazoa</taxon>
        <taxon>Ecdysozoa</taxon>
        <taxon>Arthropoda</taxon>
        <taxon>Chelicerata</taxon>
        <taxon>Arachnida</taxon>
        <taxon>Acari</taxon>
        <taxon>Parasitiformes</taxon>
        <taxon>Ixodida</taxon>
        <taxon>Ixodoidea</taxon>
        <taxon>Ixodidae</taxon>
        <taxon>Hyalomminae</taxon>
        <taxon>Hyalomma</taxon>
    </lineage>
</organism>
<proteinExistence type="predicted"/>
<name>A0ACB7SGQ5_HYAAI</name>
<gene>
    <name evidence="1" type="ORF">HPB50_011098</name>
</gene>
<evidence type="ECO:0000313" key="1">
    <source>
        <dbReference type="EMBL" id="KAH6932959.1"/>
    </source>
</evidence>
<accession>A0ACB7SGQ5</accession>
<evidence type="ECO:0000313" key="2">
    <source>
        <dbReference type="Proteomes" id="UP000821845"/>
    </source>
</evidence>